<comment type="caution">
    <text evidence="1">The sequence shown here is derived from an EMBL/GenBank/DDBJ whole genome shotgun (WGS) entry which is preliminary data.</text>
</comment>
<organism evidence="1 2">
    <name type="scientific">Sphingomonas caseinilyticus</name>
    <dbReference type="NCBI Taxonomy" id="2908205"/>
    <lineage>
        <taxon>Bacteria</taxon>
        <taxon>Pseudomonadati</taxon>
        <taxon>Pseudomonadota</taxon>
        <taxon>Alphaproteobacteria</taxon>
        <taxon>Sphingomonadales</taxon>
        <taxon>Sphingomonadaceae</taxon>
        <taxon>Sphingomonas</taxon>
    </lineage>
</organism>
<dbReference type="EMBL" id="JAMGBA010000002">
    <property type="protein sequence ID" value="MCL6699312.1"/>
    <property type="molecule type" value="Genomic_DNA"/>
</dbReference>
<name>A0ABT0RWB3_9SPHN</name>
<dbReference type="RefSeq" id="WP_249904731.1">
    <property type="nucleotide sequence ID" value="NZ_JAMGBA010000002.1"/>
</dbReference>
<proteinExistence type="predicted"/>
<keyword evidence="2" id="KW-1185">Reference proteome</keyword>
<gene>
    <name evidence="1" type="ORF">LZ496_11040</name>
</gene>
<reference evidence="1 2" key="1">
    <citation type="submission" date="2022-05" db="EMBL/GenBank/DDBJ databases">
        <authorList>
            <person name="Jo J.-H."/>
            <person name="Im W.-T."/>
        </authorList>
    </citation>
    <scope>NUCLEOTIDE SEQUENCE [LARGE SCALE GENOMIC DNA]</scope>
    <source>
        <strain evidence="1 2">NSE70-1</strain>
    </source>
</reference>
<evidence type="ECO:0000313" key="2">
    <source>
        <dbReference type="Proteomes" id="UP001203410"/>
    </source>
</evidence>
<evidence type="ECO:0000313" key="1">
    <source>
        <dbReference type="EMBL" id="MCL6699312.1"/>
    </source>
</evidence>
<accession>A0ABT0RWB3</accession>
<sequence length="130" mass="13539">MIHFIPESADEASEVDAAEAIGGHAGPYAEAVARLASIRQALACVEQFSGEAPSDSMAEAKLAAAWPGASAARQRVYDARSTRTAAAAAAGLEALARLHDNGGEPHAATLERLKRELRDGVNSIDLLFSL</sequence>
<protein>
    <submittedName>
        <fullName evidence="1">Uncharacterized protein</fullName>
    </submittedName>
</protein>
<dbReference type="Proteomes" id="UP001203410">
    <property type="component" value="Unassembled WGS sequence"/>
</dbReference>